<feature type="transmembrane region" description="Helical" evidence="16">
    <location>
        <begin position="46"/>
        <end position="69"/>
    </location>
</feature>
<keyword evidence="20" id="KW-1185">Reference proteome</keyword>
<dbReference type="Pfam" id="PF02706">
    <property type="entry name" value="Wzz"/>
    <property type="match status" value="1"/>
</dbReference>
<dbReference type="PANTHER" id="PTHR32309:SF13">
    <property type="entry name" value="FERRIC ENTEROBACTIN TRANSPORT PROTEIN FEPE"/>
    <property type="match status" value="1"/>
</dbReference>
<dbReference type="InterPro" id="IPR027417">
    <property type="entry name" value="P-loop_NTPase"/>
</dbReference>
<dbReference type="Proteomes" id="UP000605099">
    <property type="component" value="Unassembled WGS sequence"/>
</dbReference>
<sequence length="744" mass="81045">MNLPALYQTETGLPQVMVKGGASYGHTEEHISVRFLLAMLRRRREALLLTLAICLGLTAIWTTALPRIYRSSADVVMITKSTELVPDRAEEAQEGPTRAEDVETQIELIRSRKMAAQVLERTGLLKDAAFKADVMAPRSALDNILSSLGIERRRNGARPSDGEPTLRDKAIIYLTDNLNVARVGNSFSLRIAFDDSDPERAALIANTYARLFTTDDARERARTNSTAAEVLRARVDELRQTANEAFAAVQAYRVRTGLLSSAATSLTEQEISAYNQQIASARAEAARDAAALSSARAQMRTGGADRVGEAAGSPVVSALRAQRAQLVVRERDLSQRYFDNNPDLITVRRQIADLDRQIAGEVGRSIRALESNAQASAQRLSSLLASRSGTRAQLSTDNSALVSLADLEKRADAAQTLYQSYLERYNEVVAGSGTEQPTARLISAGNVPVLPKSPDMVLNLALGLAVGLLLGAVVAIMSELSYRGLTTLDDVESRLGIPGLGFVPAYRTVEPHGASPLDTVRDHPDGGFSEALRNVIVSIRHSSAQAGKVIAITSAVPGEGKTTIAACMGRALAMANERVLVIDCDVIRAHLSRQLDLHNGEPGLQDALLSEGAEIPQYQEADSTLRIIPITRPFAKGQRLTERGRLHRVIARLREDFDVILLDCPPILPIAEAREIVSLADDVVLVVHWRKTTDRVVKAAVRQLPIRTIKAMGIVLNRVDMKKQVRFGGHDAASFYEKYQGYYT</sequence>
<evidence type="ECO:0000256" key="12">
    <source>
        <dbReference type="ARBA" id="ARBA00022989"/>
    </source>
</evidence>
<dbReference type="SUPFAM" id="SSF52540">
    <property type="entry name" value="P-loop containing nucleoside triphosphate hydrolases"/>
    <property type="match status" value="1"/>
</dbReference>
<name>A0ABQ2JUB7_9SPHN</name>
<evidence type="ECO:0000256" key="11">
    <source>
        <dbReference type="ARBA" id="ARBA00022840"/>
    </source>
</evidence>
<keyword evidence="6" id="KW-0997">Cell inner membrane</keyword>
<evidence type="ECO:0000256" key="9">
    <source>
        <dbReference type="ARBA" id="ARBA00022741"/>
    </source>
</evidence>
<evidence type="ECO:0000256" key="3">
    <source>
        <dbReference type="ARBA" id="ARBA00008883"/>
    </source>
</evidence>
<organism evidence="19 20">
    <name type="scientific">Novosphingobium indicum</name>
    <dbReference type="NCBI Taxonomy" id="462949"/>
    <lineage>
        <taxon>Bacteria</taxon>
        <taxon>Pseudomonadati</taxon>
        <taxon>Pseudomonadota</taxon>
        <taxon>Alphaproteobacteria</taxon>
        <taxon>Sphingomonadales</taxon>
        <taxon>Sphingomonadaceae</taxon>
        <taxon>Novosphingobium</taxon>
    </lineage>
</organism>
<evidence type="ECO:0000313" key="20">
    <source>
        <dbReference type="Proteomes" id="UP000605099"/>
    </source>
</evidence>
<keyword evidence="5" id="KW-1003">Cell membrane</keyword>
<evidence type="ECO:0000256" key="6">
    <source>
        <dbReference type="ARBA" id="ARBA00022519"/>
    </source>
</evidence>
<comment type="catalytic activity">
    <reaction evidence="15">
        <text>L-tyrosyl-[protein] + ATP = O-phospho-L-tyrosyl-[protein] + ADP + H(+)</text>
        <dbReference type="Rhea" id="RHEA:10596"/>
        <dbReference type="Rhea" id="RHEA-COMP:10136"/>
        <dbReference type="Rhea" id="RHEA-COMP:20101"/>
        <dbReference type="ChEBI" id="CHEBI:15378"/>
        <dbReference type="ChEBI" id="CHEBI:30616"/>
        <dbReference type="ChEBI" id="CHEBI:46858"/>
        <dbReference type="ChEBI" id="CHEBI:61978"/>
        <dbReference type="ChEBI" id="CHEBI:456216"/>
        <dbReference type="EC" id="2.7.10.2"/>
    </reaction>
</comment>
<keyword evidence="14" id="KW-0829">Tyrosine-protein kinase</keyword>
<comment type="similarity">
    <text evidence="2">Belongs to the CpsD/CapB family.</text>
</comment>
<comment type="similarity">
    <text evidence="3">Belongs to the etk/wzc family.</text>
</comment>
<dbReference type="InterPro" id="IPR025669">
    <property type="entry name" value="AAA_dom"/>
</dbReference>
<evidence type="ECO:0000256" key="15">
    <source>
        <dbReference type="ARBA" id="ARBA00051245"/>
    </source>
</evidence>
<gene>
    <name evidence="19" type="ORF">GCM10011349_27260</name>
</gene>
<dbReference type="EC" id="2.7.10.2" evidence="4"/>
<reference evidence="20" key="1">
    <citation type="journal article" date="2019" name="Int. J. Syst. Evol. Microbiol.">
        <title>The Global Catalogue of Microorganisms (GCM) 10K type strain sequencing project: providing services to taxonomists for standard genome sequencing and annotation.</title>
        <authorList>
            <consortium name="The Broad Institute Genomics Platform"/>
            <consortium name="The Broad Institute Genome Sequencing Center for Infectious Disease"/>
            <person name="Wu L."/>
            <person name="Ma J."/>
        </authorList>
    </citation>
    <scope>NUCLEOTIDE SEQUENCE [LARGE SCALE GENOMIC DNA]</scope>
    <source>
        <strain evidence="20">CGMCC 1.6784</strain>
    </source>
</reference>
<feature type="domain" description="AAA" evidence="18">
    <location>
        <begin position="548"/>
        <end position="689"/>
    </location>
</feature>
<evidence type="ECO:0000256" key="13">
    <source>
        <dbReference type="ARBA" id="ARBA00023136"/>
    </source>
</evidence>
<feature type="domain" description="Polysaccharide chain length determinant N-terminal" evidence="17">
    <location>
        <begin position="30"/>
        <end position="120"/>
    </location>
</feature>
<keyword evidence="12 16" id="KW-1133">Transmembrane helix</keyword>
<evidence type="ECO:0000256" key="7">
    <source>
        <dbReference type="ARBA" id="ARBA00022679"/>
    </source>
</evidence>
<keyword evidence="7" id="KW-0808">Transferase</keyword>
<evidence type="ECO:0000259" key="18">
    <source>
        <dbReference type="Pfam" id="PF13614"/>
    </source>
</evidence>
<dbReference type="RefSeq" id="WP_229710331.1">
    <property type="nucleotide sequence ID" value="NZ_BMLK01000012.1"/>
</dbReference>
<dbReference type="CDD" id="cd05387">
    <property type="entry name" value="BY-kinase"/>
    <property type="match status" value="1"/>
</dbReference>
<evidence type="ECO:0000256" key="8">
    <source>
        <dbReference type="ARBA" id="ARBA00022692"/>
    </source>
</evidence>
<evidence type="ECO:0000259" key="17">
    <source>
        <dbReference type="Pfam" id="PF02706"/>
    </source>
</evidence>
<accession>A0ABQ2JUB7</accession>
<evidence type="ECO:0000256" key="10">
    <source>
        <dbReference type="ARBA" id="ARBA00022777"/>
    </source>
</evidence>
<dbReference type="PANTHER" id="PTHR32309">
    <property type="entry name" value="TYROSINE-PROTEIN KINASE"/>
    <property type="match status" value="1"/>
</dbReference>
<keyword evidence="10" id="KW-0418">Kinase</keyword>
<evidence type="ECO:0000256" key="2">
    <source>
        <dbReference type="ARBA" id="ARBA00007316"/>
    </source>
</evidence>
<evidence type="ECO:0000313" key="19">
    <source>
        <dbReference type="EMBL" id="GGN53027.1"/>
    </source>
</evidence>
<keyword evidence="13 16" id="KW-0472">Membrane</keyword>
<protein>
    <recommendedName>
        <fullName evidence="4">non-specific protein-tyrosine kinase</fullName>
        <ecNumber evidence="4">2.7.10.2</ecNumber>
    </recommendedName>
</protein>
<dbReference type="Pfam" id="PF13614">
    <property type="entry name" value="AAA_31"/>
    <property type="match status" value="1"/>
</dbReference>
<keyword evidence="11" id="KW-0067">ATP-binding</keyword>
<comment type="caution">
    <text evidence="19">The sequence shown here is derived from an EMBL/GenBank/DDBJ whole genome shotgun (WGS) entry which is preliminary data.</text>
</comment>
<evidence type="ECO:0000256" key="16">
    <source>
        <dbReference type="SAM" id="Phobius"/>
    </source>
</evidence>
<dbReference type="InterPro" id="IPR005702">
    <property type="entry name" value="Wzc-like_C"/>
</dbReference>
<evidence type="ECO:0000256" key="5">
    <source>
        <dbReference type="ARBA" id="ARBA00022475"/>
    </source>
</evidence>
<proteinExistence type="inferred from homology"/>
<dbReference type="Gene3D" id="3.40.50.300">
    <property type="entry name" value="P-loop containing nucleotide triphosphate hydrolases"/>
    <property type="match status" value="1"/>
</dbReference>
<dbReference type="InterPro" id="IPR003856">
    <property type="entry name" value="LPS_length_determ_N"/>
</dbReference>
<evidence type="ECO:0000256" key="14">
    <source>
        <dbReference type="ARBA" id="ARBA00023137"/>
    </source>
</evidence>
<evidence type="ECO:0000256" key="1">
    <source>
        <dbReference type="ARBA" id="ARBA00004429"/>
    </source>
</evidence>
<keyword evidence="8 16" id="KW-0812">Transmembrane</keyword>
<keyword evidence="9" id="KW-0547">Nucleotide-binding</keyword>
<dbReference type="InterPro" id="IPR050445">
    <property type="entry name" value="Bact_polysacc_biosynth/exp"/>
</dbReference>
<dbReference type="EMBL" id="BMLK01000012">
    <property type="protein sequence ID" value="GGN53027.1"/>
    <property type="molecule type" value="Genomic_DNA"/>
</dbReference>
<evidence type="ECO:0000256" key="4">
    <source>
        <dbReference type="ARBA" id="ARBA00011903"/>
    </source>
</evidence>
<comment type="subcellular location">
    <subcellularLocation>
        <location evidence="1">Cell inner membrane</location>
        <topology evidence="1">Multi-pass membrane protein</topology>
    </subcellularLocation>
</comment>